<gene>
    <name evidence="3" type="ORF">SAMN02745150_00715</name>
</gene>
<evidence type="ECO:0000313" key="4">
    <source>
        <dbReference type="Proteomes" id="UP000240042"/>
    </source>
</evidence>
<dbReference type="InterPro" id="IPR006684">
    <property type="entry name" value="YbgC/YbaW"/>
</dbReference>
<dbReference type="PANTHER" id="PTHR31793:SF27">
    <property type="entry name" value="NOVEL THIOESTERASE SUPERFAMILY DOMAIN AND SAPOSIN A-TYPE DOMAIN CONTAINING PROTEIN (0610012H03RIK)"/>
    <property type="match status" value="1"/>
</dbReference>
<dbReference type="Gene3D" id="3.10.129.10">
    <property type="entry name" value="Hotdog Thioesterase"/>
    <property type="match status" value="1"/>
</dbReference>
<dbReference type="GO" id="GO:0047617">
    <property type="term" value="F:fatty acyl-CoA hydrolase activity"/>
    <property type="evidence" value="ECO:0007669"/>
    <property type="project" value="TreeGrafter"/>
</dbReference>
<dbReference type="SUPFAM" id="SSF54637">
    <property type="entry name" value="Thioesterase/thiol ester dehydrase-isomerase"/>
    <property type="match status" value="1"/>
</dbReference>
<name>A0A1I1DVD9_BREAD</name>
<dbReference type="AlphaFoldDB" id="A0A1I1DVD9"/>
<dbReference type="EMBL" id="FOKY01000003">
    <property type="protein sequence ID" value="SFB76988.1"/>
    <property type="molecule type" value="Genomic_DNA"/>
</dbReference>
<reference evidence="4" key="1">
    <citation type="submission" date="2016-10" db="EMBL/GenBank/DDBJ databases">
        <authorList>
            <person name="Varghese N."/>
            <person name="Submissions S."/>
        </authorList>
    </citation>
    <scope>NUCLEOTIDE SEQUENCE [LARGE SCALE GENOMIC DNA]</scope>
    <source>
        <strain evidence="4">ATCC 43811</strain>
    </source>
</reference>
<proteinExistence type="inferred from homology"/>
<protein>
    <submittedName>
        <fullName evidence="3">Acyl-CoA thioester hydrolase</fullName>
    </submittedName>
</protein>
<dbReference type="CDD" id="cd00586">
    <property type="entry name" value="4HBT"/>
    <property type="match status" value="1"/>
</dbReference>
<dbReference type="InterPro" id="IPR029069">
    <property type="entry name" value="HotDog_dom_sf"/>
</dbReference>
<accession>A0A1I1DVD9</accession>
<dbReference type="RefSeq" id="WP_092318705.1">
    <property type="nucleotide sequence ID" value="NZ_FOKY01000003.1"/>
</dbReference>
<keyword evidence="2 3" id="KW-0378">Hydrolase</keyword>
<dbReference type="OrthoDB" id="9800856at2"/>
<dbReference type="Pfam" id="PF13279">
    <property type="entry name" value="4HBT_2"/>
    <property type="match status" value="1"/>
</dbReference>
<keyword evidence="4" id="KW-1185">Reference proteome</keyword>
<dbReference type="Proteomes" id="UP000240042">
    <property type="component" value="Unassembled WGS sequence"/>
</dbReference>
<dbReference type="PIRSF" id="PIRSF003230">
    <property type="entry name" value="YbgC"/>
    <property type="match status" value="1"/>
</dbReference>
<evidence type="ECO:0000313" key="3">
    <source>
        <dbReference type="EMBL" id="SFB76988.1"/>
    </source>
</evidence>
<dbReference type="STRING" id="34097.SAMN02745150_00715"/>
<comment type="similarity">
    <text evidence="1">Belongs to the 4-hydroxybenzoyl-CoA thioesterase family.</text>
</comment>
<sequence>MIHESNVIVRYAETDMMGIVHHAVYPIWAEFSRTQLMRDMGISYSEIEALGIVLPVTELGFRYKAPTFFEDKITILSAVTHLDNRRLRLDYQILRNDSELCVIGFSKHIFTNAEFRKPMRIDQELLTDFTLYFHPEFQQM</sequence>
<evidence type="ECO:0000256" key="2">
    <source>
        <dbReference type="ARBA" id="ARBA00022801"/>
    </source>
</evidence>
<organism evidence="3 4">
    <name type="scientific">Brevinema andersonii</name>
    <dbReference type="NCBI Taxonomy" id="34097"/>
    <lineage>
        <taxon>Bacteria</taxon>
        <taxon>Pseudomonadati</taxon>
        <taxon>Spirochaetota</taxon>
        <taxon>Spirochaetia</taxon>
        <taxon>Brevinematales</taxon>
        <taxon>Brevinemataceae</taxon>
        <taxon>Brevinema</taxon>
    </lineage>
</organism>
<evidence type="ECO:0000256" key="1">
    <source>
        <dbReference type="ARBA" id="ARBA00005953"/>
    </source>
</evidence>
<dbReference type="PANTHER" id="PTHR31793">
    <property type="entry name" value="4-HYDROXYBENZOYL-COA THIOESTERASE FAMILY MEMBER"/>
    <property type="match status" value="1"/>
</dbReference>
<dbReference type="InterPro" id="IPR050563">
    <property type="entry name" value="4-hydroxybenzoyl-CoA_TE"/>
</dbReference>